<feature type="chain" id="PRO_5045743046" evidence="4">
    <location>
        <begin position="24"/>
        <end position="278"/>
    </location>
</feature>
<dbReference type="RefSeq" id="XP_015512296.2">
    <property type="nucleotide sequence ID" value="XM_015656810.2"/>
</dbReference>
<reference evidence="6" key="1">
    <citation type="submission" date="2025-08" db="UniProtKB">
        <authorList>
            <consortium name="RefSeq"/>
        </authorList>
    </citation>
    <scope>IDENTIFICATION</scope>
    <source>
        <tissue evidence="6">Thorax and Abdomen</tissue>
    </source>
</reference>
<dbReference type="OrthoDB" id="676979at2759"/>
<dbReference type="InterPro" id="IPR032675">
    <property type="entry name" value="LRR_dom_sf"/>
</dbReference>
<evidence type="ECO:0000256" key="2">
    <source>
        <dbReference type="ARBA" id="ARBA00022729"/>
    </source>
</evidence>
<organism evidence="6">
    <name type="scientific">Neodiprion lecontei</name>
    <name type="common">Redheaded pine sawfly</name>
    <dbReference type="NCBI Taxonomy" id="441921"/>
    <lineage>
        <taxon>Eukaryota</taxon>
        <taxon>Metazoa</taxon>
        <taxon>Ecdysozoa</taxon>
        <taxon>Arthropoda</taxon>
        <taxon>Hexapoda</taxon>
        <taxon>Insecta</taxon>
        <taxon>Pterygota</taxon>
        <taxon>Neoptera</taxon>
        <taxon>Endopterygota</taxon>
        <taxon>Hymenoptera</taxon>
        <taxon>Tenthredinoidea</taxon>
        <taxon>Diprionidae</taxon>
        <taxon>Diprioninae</taxon>
        <taxon>Neodiprion</taxon>
    </lineage>
</organism>
<dbReference type="InterPro" id="IPR003591">
    <property type="entry name" value="Leu-rich_rpt_typical-subtyp"/>
</dbReference>
<dbReference type="InterPro" id="IPR050328">
    <property type="entry name" value="Dev_Immune_Receptor"/>
</dbReference>
<keyword evidence="3" id="KW-0677">Repeat</keyword>
<dbReference type="KEGG" id="nlo:107218797"/>
<evidence type="ECO:0000256" key="4">
    <source>
        <dbReference type="SAM" id="SignalP"/>
    </source>
</evidence>
<gene>
    <name evidence="6" type="primary">LOC107218797</name>
</gene>
<sequence length="278" mass="32054">MKLQSVVVFVALCVLGLTEMASAICLLRNVTRPVQYWYQCFRSDNNYLSELKKSPIDIPIVTFTNSRIPIIRNGSFTRFGRTLETLGFLFSGVEEIEDRAFWGLRQLNVLALPGNKLKIMKSVWFEGLPNLRRVSFENNQIKRIEENVFAVLPPLEWLDVSSNKLSCIPTAKVANFKARDFQFRHNRLTWSCQVLVMDWLKETGIRTDYLDFGNLDPPYDLAKICVSKLPTPKLDEAFLNKCVGETTRKYLPPMADYTVKDMCEYLRDKPSPFLDCSI</sequence>
<keyword evidence="1" id="KW-0433">Leucine-rich repeat</keyword>
<evidence type="ECO:0000313" key="6">
    <source>
        <dbReference type="RefSeq" id="XP_015512296.2"/>
    </source>
</evidence>
<dbReference type="Pfam" id="PF13855">
    <property type="entry name" value="LRR_8"/>
    <property type="match status" value="1"/>
</dbReference>
<dbReference type="Proteomes" id="UP000829291">
    <property type="component" value="Chromosome 1"/>
</dbReference>
<dbReference type="GeneID" id="107218797"/>
<name>A0A6J0BD83_NEOLC</name>
<evidence type="ECO:0000256" key="3">
    <source>
        <dbReference type="ARBA" id="ARBA00022737"/>
    </source>
</evidence>
<protein>
    <submittedName>
        <fullName evidence="6">Leucine-rich repeat, immunoglobulin-like domain and transmembrane domain-containing protein 2</fullName>
    </submittedName>
</protein>
<evidence type="ECO:0000256" key="1">
    <source>
        <dbReference type="ARBA" id="ARBA00022614"/>
    </source>
</evidence>
<dbReference type="PANTHER" id="PTHR24373">
    <property type="entry name" value="SLIT RELATED LEUCINE-RICH REPEAT NEURONAL PROTEIN"/>
    <property type="match status" value="1"/>
</dbReference>
<keyword evidence="5" id="KW-1185">Reference proteome</keyword>
<dbReference type="Gene3D" id="3.80.10.10">
    <property type="entry name" value="Ribonuclease Inhibitor"/>
    <property type="match status" value="1"/>
</dbReference>
<keyword evidence="2 4" id="KW-0732">Signal</keyword>
<dbReference type="SMART" id="SM00369">
    <property type="entry name" value="LRR_TYP"/>
    <property type="match status" value="3"/>
</dbReference>
<dbReference type="GO" id="GO:0005886">
    <property type="term" value="C:plasma membrane"/>
    <property type="evidence" value="ECO:0007669"/>
    <property type="project" value="TreeGrafter"/>
</dbReference>
<dbReference type="SUPFAM" id="SSF52058">
    <property type="entry name" value="L domain-like"/>
    <property type="match status" value="1"/>
</dbReference>
<feature type="signal peptide" evidence="4">
    <location>
        <begin position="1"/>
        <end position="23"/>
    </location>
</feature>
<evidence type="ECO:0000313" key="5">
    <source>
        <dbReference type="Proteomes" id="UP000829291"/>
    </source>
</evidence>
<accession>A0A6J0BD83</accession>
<dbReference type="PANTHER" id="PTHR24373:SF370">
    <property type="entry name" value="FISH-LIPS, ISOFORM E"/>
    <property type="match status" value="1"/>
</dbReference>
<dbReference type="AlphaFoldDB" id="A0A6J0BD83"/>
<dbReference type="InterPro" id="IPR001611">
    <property type="entry name" value="Leu-rich_rpt"/>
</dbReference>
<dbReference type="InParanoid" id="A0A6J0BD83"/>
<proteinExistence type="predicted"/>